<proteinExistence type="inferred from homology"/>
<dbReference type="PANTHER" id="PTHR32063:SF13">
    <property type="entry name" value="MULTIDRUG EFFLUX PUMP SUBUNIT ACRB-RELATED"/>
    <property type="match status" value="1"/>
</dbReference>
<feature type="transmembrane region" description="Helical" evidence="8">
    <location>
        <begin position="367"/>
        <end position="388"/>
    </location>
</feature>
<dbReference type="GO" id="GO:0005886">
    <property type="term" value="C:plasma membrane"/>
    <property type="evidence" value="ECO:0007669"/>
    <property type="project" value="UniProtKB-SubCell"/>
</dbReference>
<feature type="transmembrane region" description="Helical" evidence="8">
    <location>
        <begin position="341"/>
        <end position="360"/>
    </location>
</feature>
<dbReference type="PANTHER" id="PTHR32063">
    <property type="match status" value="1"/>
</dbReference>
<dbReference type="NCBIfam" id="NF000282">
    <property type="entry name" value="RND_permease_1"/>
    <property type="match status" value="1"/>
</dbReference>
<dbReference type="RefSeq" id="WP_221048757.1">
    <property type="nucleotide sequence ID" value="NZ_AP019782.1"/>
</dbReference>
<evidence type="ECO:0000256" key="2">
    <source>
        <dbReference type="ARBA" id="ARBA00022448"/>
    </source>
</evidence>
<sequence length="1049" mass="112676">MNPAFFIARPIFAAVLSVVILMAGLAAQRQLPVAQFPEITPPQIQVTTVYPGANAETVAQTVAAPIEQQVNGAENMLYMYSSSSSDGSLTLNVLFDIGTDINQAQVEIQNRVKLAEPQLPDEVRRGGVQVVKSTANILLIVAIQSDGRYDPTYVSNYASLHVVDKLKLIPGANQVSVMGTSDYAMRIWLQPDRMAQLGITTGDIRNAITQQNAQFAVGQIGQQPSGQPVALTLPVATQGRLSDPREFADIILRADSDGAAIRLRDVARVELGAQGYDMRTRLNGENTTLLAVYQQPGANALTVAEQIHSAMDHLAANFPAGIRYSIPYNTTEFVKLSIEEVIHTLLDAIALVIAVVYLFLQDWRATLIPTLAVPVSIVGTLAGMYVLGFSVNTLTLFGMVLAIGLVVDDAIVVIENVERNQRELGLNGYDAATLALKEVTGPVIATTLVLIAVFVPIAFLGGMTGQLYKQFAITIAISVALSALVALTLTPALAARLIKPADASSGTGRLGAARHKFFQGFNRTLETATQRYLGGARWLLRRGAVGLLLYVAMLAAVAGLFKTTPTSFVPSEDQGTLFAALILPDAASLDRTSAVVEKAEAVAKQSPATRDVISIAGMSVLDGGTKSSAGVLFLTLKDWSERVKPELQADNVLGWMMQRAADIKEALVLFMNPPPIPGLGLSGGFEFWLLDQGGGDVHALEAMTHKILAAAQKDPRLQGVSSTLRADAQQLFVKLDREKVWTLGVPIGDVFDTLNGLFNVMYVNDFNKFGRTYRVLMQADASYRSRPEDIEKVFVRSSQGAMVPLSSLVQVNFSSGPDLISRFNGFPAARINGAAAAGYSSGQAMQAMEEIAQNTLPDSMSYAWGGQSFQEKNAGSSSATAFAYGILMVFLIMAAQYEKLLLPFGVMLAVPFGLFGAFFAVWAMHMHNDVYFQIGLVTLVALAAKNAILIVEFASLKREEGLNAMDAALEAARLRFRPILMTSFAFILGVVPLVTSTGTGANSRHSIGVGVMGGMISATLLAVFFVPLFFVSLENLRDRLLARRPGKEN</sequence>
<feature type="transmembrane region" description="Helical" evidence="8">
    <location>
        <begin position="976"/>
        <end position="995"/>
    </location>
</feature>
<dbReference type="Pfam" id="PF00873">
    <property type="entry name" value="ACR_tran"/>
    <property type="match status" value="1"/>
</dbReference>
<protein>
    <recommendedName>
        <fullName evidence="8">Efflux pump membrane transporter</fullName>
    </recommendedName>
</protein>
<dbReference type="InterPro" id="IPR001036">
    <property type="entry name" value="Acrflvin-R"/>
</dbReference>
<evidence type="ECO:0000256" key="6">
    <source>
        <dbReference type="ARBA" id="ARBA00022989"/>
    </source>
</evidence>
<keyword evidence="10" id="KW-1185">Reference proteome</keyword>
<feature type="transmembrane region" description="Helical" evidence="8">
    <location>
        <begin position="1007"/>
        <end position="1033"/>
    </location>
</feature>
<keyword evidence="6 8" id="KW-1133">Transmembrane helix</keyword>
<feature type="transmembrane region" description="Helical" evidence="8">
    <location>
        <begin position="900"/>
        <end position="924"/>
    </location>
</feature>
<accession>A0A8D4VNQ0</accession>
<reference evidence="9" key="1">
    <citation type="submission" date="2019-06" db="EMBL/GenBank/DDBJ databases">
        <title>Complete genome sequence of Methylogaea oryzae strain JCM16910.</title>
        <authorList>
            <person name="Asakawa S."/>
        </authorList>
    </citation>
    <scope>NUCLEOTIDE SEQUENCE</scope>
    <source>
        <strain evidence="9">E10</strain>
    </source>
</reference>
<keyword evidence="3" id="KW-1003">Cell membrane</keyword>
<keyword evidence="7 8" id="KW-0472">Membrane</keyword>
<evidence type="ECO:0000313" key="9">
    <source>
        <dbReference type="EMBL" id="BBL70971.1"/>
    </source>
</evidence>
<dbReference type="EMBL" id="AP019782">
    <property type="protein sequence ID" value="BBL70971.1"/>
    <property type="molecule type" value="Genomic_DNA"/>
</dbReference>
<feature type="transmembrane region" description="Helical" evidence="8">
    <location>
        <begin position="394"/>
        <end position="414"/>
    </location>
</feature>
<feature type="transmembrane region" description="Helical" evidence="8">
    <location>
        <begin position="930"/>
        <end position="955"/>
    </location>
</feature>
<feature type="transmembrane region" description="Helical" evidence="8">
    <location>
        <begin position="435"/>
        <end position="459"/>
    </location>
</feature>
<keyword evidence="4 8" id="KW-0997">Cell inner membrane</keyword>
<dbReference type="NCBIfam" id="TIGR00915">
    <property type="entry name" value="2A0602"/>
    <property type="match status" value="1"/>
</dbReference>
<feature type="transmembrane region" description="Helical" evidence="8">
    <location>
        <begin position="874"/>
        <end position="893"/>
    </location>
</feature>
<feature type="transmembrane region" description="Helical" evidence="8">
    <location>
        <begin position="539"/>
        <end position="561"/>
    </location>
</feature>
<comment type="subcellular location">
    <subcellularLocation>
        <location evidence="1 8">Cell inner membrane</location>
        <topology evidence="1 8">Multi-pass membrane protein</topology>
    </subcellularLocation>
</comment>
<feature type="transmembrane region" description="Helical" evidence="8">
    <location>
        <begin position="471"/>
        <end position="495"/>
    </location>
</feature>
<keyword evidence="2 8" id="KW-0813">Transport</keyword>
<name>A0A8D4VNQ0_9GAMM</name>
<evidence type="ECO:0000256" key="5">
    <source>
        <dbReference type="ARBA" id="ARBA00022692"/>
    </source>
</evidence>
<dbReference type="FunFam" id="3.30.70.1430:FF:000001">
    <property type="entry name" value="Efflux pump membrane transporter"/>
    <property type="match status" value="1"/>
</dbReference>
<dbReference type="GO" id="GO:0015562">
    <property type="term" value="F:efflux transmembrane transporter activity"/>
    <property type="evidence" value="ECO:0007669"/>
    <property type="project" value="InterPro"/>
</dbReference>
<dbReference type="AlphaFoldDB" id="A0A8D4VNQ0"/>
<comment type="caution">
    <text evidence="8">Lacks conserved residue(s) required for the propagation of feature annotation.</text>
</comment>
<dbReference type="KEGG" id="moz:MoryE10_15770"/>
<organism evidence="9 10">
    <name type="scientific">Methylogaea oryzae</name>
    <dbReference type="NCBI Taxonomy" id="1295382"/>
    <lineage>
        <taxon>Bacteria</taxon>
        <taxon>Pseudomonadati</taxon>
        <taxon>Pseudomonadota</taxon>
        <taxon>Gammaproteobacteria</taxon>
        <taxon>Methylococcales</taxon>
        <taxon>Methylococcaceae</taxon>
        <taxon>Methylogaea</taxon>
    </lineage>
</organism>
<evidence type="ECO:0000313" key="10">
    <source>
        <dbReference type="Proteomes" id="UP000824988"/>
    </source>
</evidence>
<keyword evidence="5 8" id="KW-0812">Transmembrane</keyword>
<evidence type="ECO:0000256" key="3">
    <source>
        <dbReference type="ARBA" id="ARBA00022475"/>
    </source>
</evidence>
<evidence type="ECO:0000256" key="8">
    <source>
        <dbReference type="RuleBase" id="RU364070"/>
    </source>
</evidence>
<comment type="similarity">
    <text evidence="8">Belongs to the resistance-nodulation-cell division (RND) (TC 2.A.6) family.</text>
</comment>
<gene>
    <name evidence="9" type="ORF">MoryE10_15770</name>
</gene>
<evidence type="ECO:0000256" key="4">
    <source>
        <dbReference type="ARBA" id="ARBA00022519"/>
    </source>
</evidence>
<evidence type="ECO:0000256" key="7">
    <source>
        <dbReference type="ARBA" id="ARBA00023136"/>
    </source>
</evidence>
<dbReference type="FunFam" id="1.20.1640.10:FF:000001">
    <property type="entry name" value="Efflux pump membrane transporter"/>
    <property type="match status" value="1"/>
</dbReference>
<dbReference type="InterPro" id="IPR004764">
    <property type="entry name" value="MdtF-like"/>
</dbReference>
<dbReference type="GO" id="GO:0042910">
    <property type="term" value="F:xenobiotic transmembrane transporter activity"/>
    <property type="evidence" value="ECO:0007669"/>
    <property type="project" value="TreeGrafter"/>
</dbReference>
<dbReference type="Proteomes" id="UP000824988">
    <property type="component" value="Chromosome"/>
</dbReference>
<evidence type="ECO:0000256" key="1">
    <source>
        <dbReference type="ARBA" id="ARBA00004429"/>
    </source>
</evidence>